<sequence>MTFVRRLRVREAVNAKVARDNQDRKSARAALIRAGYLTPNGDLSPAYGGPEPKKRNDRLRHTECRI</sequence>
<evidence type="ECO:0000313" key="2">
    <source>
        <dbReference type="EMBL" id="GEB03951.1"/>
    </source>
</evidence>
<feature type="compositionally biased region" description="Basic and acidic residues" evidence="1">
    <location>
        <begin position="51"/>
        <end position="66"/>
    </location>
</feature>
<accession>A0A4Y3M9K9</accession>
<feature type="region of interest" description="Disordered" evidence="1">
    <location>
        <begin position="40"/>
        <end position="66"/>
    </location>
</feature>
<proteinExistence type="predicted"/>
<dbReference type="EMBL" id="BJLY01000002">
    <property type="protein sequence ID" value="GEB03951.1"/>
    <property type="molecule type" value="Genomic_DNA"/>
</dbReference>
<dbReference type="AlphaFoldDB" id="A0A4Y3M9K9"/>
<dbReference type="Proteomes" id="UP000320772">
    <property type="component" value="Unassembled WGS sequence"/>
</dbReference>
<evidence type="ECO:0000256" key="1">
    <source>
        <dbReference type="SAM" id="MobiDB-lite"/>
    </source>
</evidence>
<gene>
    <name evidence="2" type="ORF">GRO01_15270</name>
</gene>
<name>A0A4Y3M9K9_9PROT</name>
<reference evidence="2 3" key="1">
    <citation type="submission" date="2019-06" db="EMBL/GenBank/DDBJ databases">
        <title>Whole genome shotgun sequence of Gluconobacter roseus NBRC 3990.</title>
        <authorList>
            <person name="Hosoyama A."/>
            <person name="Uohara A."/>
            <person name="Ohji S."/>
            <person name="Ichikawa N."/>
        </authorList>
    </citation>
    <scope>NUCLEOTIDE SEQUENCE [LARGE SCALE GENOMIC DNA]</scope>
    <source>
        <strain evidence="2 3">NBRC 3990</strain>
    </source>
</reference>
<comment type="caution">
    <text evidence="2">The sequence shown here is derived from an EMBL/GenBank/DDBJ whole genome shotgun (WGS) entry which is preliminary data.</text>
</comment>
<evidence type="ECO:0000313" key="3">
    <source>
        <dbReference type="Proteomes" id="UP000320772"/>
    </source>
</evidence>
<protein>
    <submittedName>
        <fullName evidence="2">Uncharacterized protein</fullName>
    </submittedName>
</protein>
<keyword evidence="3" id="KW-1185">Reference proteome</keyword>
<organism evidence="2 3">
    <name type="scientific">Gluconobacter roseus NBRC 3990</name>
    <dbReference type="NCBI Taxonomy" id="1307950"/>
    <lineage>
        <taxon>Bacteria</taxon>
        <taxon>Pseudomonadati</taxon>
        <taxon>Pseudomonadota</taxon>
        <taxon>Alphaproteobacteria</taxon>
        <taxon>Acetobacterales</taxon>
        <taxon>Acetobacteraceae</taxon>
        <taxon>Gluconobacter</taxon>
    </lineage>
</organism>